<dbReference type="SUPFAM" id="SSF103473">
    <property type="entry name" value="MFS general substrate transporter"/>
    <property type="match status" value="1"/>
</dbReference>
<evidence type="ECO:0000256" key="7">
    <source>
        <dbReference type="SAM" id="Phobius"/>
    </source>
</evidence>
<feature type="transmembrane region" description="Helical" evidence="7">
    <location>
        <begin position="406"/>
        <end position="427"/>
    </location>
</feature>
<dbReference type="AlphaFoldDB" id="A0A9P8W4G1"/>
<keyword evidence="4 7" id="KW-0472">Membrane</keyword>
<keyword evidence="10" id="KW-1185">Reference proteome</keyword>
<comment type="caution">
    <text evidence="9">The sequence shown here is derived from an EMBL/GenBank/DDBJ whole genome shotgun (WGS) entry which is preliminary data.</text>
</comment>
<dbReference type="InterPro" id="IPR036259">
    <property type="entry name" value="MFS_trans_sf"/>
</dbReference>
<evidence type="ECO:0000256" key="3">
    <source>
        <dbReference type="ARBA" id="ARBA00022989"/>
    </source>
</evidence>
<feature type="region of interest" description="Disordered" evidence="6">
    <location>
        <begin position="237"/>
        <end position="265"/>
    </location>
</feature>
<dbReference type="Pfam" id="PF07690">
    <property type="entry name" value="MFS_1"/>
    <property type="match status" value="1"/>
</dbReference>
<feature type="transmembrane region" description="Helical" evidence="7">
    <location>
        <begin position="51"/>
        <end position="73"/>
    </location>
</feature>
<evidence type="ECO:0000256" key="5">
    <source>
        <dbReference type="ARBA" id="ARBA00023180"/>
    </source>
</evidence>
<feature type="transmembrane region" description="Helical" evidence="7">
    <location>
        <begin position="177"/>
        <end position="198"/>
    </location>
</feature>
<dbReference type="PANTHER" id="PTHR23502">
    <property type="entry name" value="MAJOR FACILITATOR SUPERFAMILY"/>
    <property type="match status" value="1"/>
</dbReference>
<comment type="subcellular location">
    <subcellularLocation>
        <location evidence="1">Membrane</location>
        <topology evidence="1">Multi-pass membrane protein</topology>
    </subcellularLocation>
</comment>
<protein>
    <submittedName>
        <fullName evidence="9">Serine/threonine kinase 16</fullName>
    </submittedName>
</protein>
<dbReference type="OrthoDB" id="5215911at2759"/>
<feature type="transmembrane region" description="Helical" evidence="7">
    <location>
        <begin position="433"/>
        <end position="458"/>
    </location>
</feature>
<evidence type="ECO:0000256" key="4">
    <source>
        <dbReference type="ARBA" id="ARBA00023136"/>
    </source>
</evidence>
<evidence type="ECO:0000256" key="1">
    <source>
        <dbReference type="ARBA" id="ARBA00004141"/>
    </source>
</evidence>
<feature type="transmembrane region" description="Helical" evidence="7">
    <location>
        <begin position="145"/>
        <end position="168"/>
    </location>
</feature>
<organism evidence="9 10">
    <name type="scientific">Thelonectria olida</name>
    <dbReference type="NCBI Taxonomy" id="1576542"/>
    <lineage>
        <taxon>Eukaryota</taxon>
        <taxon>Fungi</taxon>
        <taxon>Dikarya</taxon>
        <taxon>Ascomycota</taxon>
        <taxon>Pezizomycotina</taxon>
        <taxon>Sordariomycetes</taxon>
        <taxon>Hypocreomycetidae</taxon>
        <taxon>Hypocreales</taxon>
        <taxon>Nectriaceae</taxon>
        <taxon>Thelonectria</taxon>
    </lineage>
</organism>
<dbReference type="Gene3D" id="1.20.1250.20">
    <property type="entry name" value="MFS general substrate transporter like domains"/>
    <property type="match status" value="1"/>
</dbReference>
<keyword evidence="3 7" id="KW-1133">Transmembrane helix</keyword>
<dbReference type="PANTHER" id="PTHR23502:SF50">
    <property type="entry name" value="TRANSPORTER, PUTATIVE (AFU_ORTHOLOGUE AFUA_5G00430)-RELATED"/>
    <property type="match status" value="1"/>
</dbReference>
<feature type="transmembrane region" description="Helical" evidence="7">
    <location>
        <begin position="204"/>
        <end position="224"/>
    </location>
</feature>
<sequence length="541" mass="59622">MSETQATMNSLPPGTELIENTGGTKILLAPQPSADPNQPLNWSTWRKTLHMILLSLYAVMVFAILCVSVPIYGDLNEELGISYDMLNNGYATNMAALAVGCIIFIPIALFIGRRPVYIITAIIMFISAIWQAKMQTVGDMIGTNAISGIAGAVNEALFQVTVSDLFFVHQRGTMNGIYLVMVMIGNYLGPVAAGHVAVSMGWRWIFWLCAIFMGVTIILMIFFLEETKYFPPPLHGLEVPNPEEEDQPTKVSTIDRKSPDLPTADEATPIPTLSSRVIEIDDSIPMKSYWQRHPLYTLDPKANVDGRHLWRQVYQPFQILVTFPAVMFAALQYGFAIAMLAILAVTQTELYAAPPYNFSSAGIGNMNLPPAIGALLGSLFGGPLIDYFILQVAKRRRGIYEPETRLWLFLVPGLSMTIGGLMYGLTIDKGMPWIINAVGAGFIGFAIGGTGDMALTYVQDSYQLILGNALTGVVFVRNIISMALVFAVSPWMEGMGVYNMFVLLSVIAAAIALTCVPYIIWGRRFRIHYAEKYRAFAALQY</sequence>
<dbReference type="EMBL" id="JAGPYM010000010">
    <property type="protein sequence ID" value="KAH6889616.1"/>
    <property type="molecule type" value="Genomic_DNA"/>
</dbReference>
<feature type="transmembrane region" description="Helical" evidence="7">
    <location>
        <begin position="366"/>
        <end position="385"/>
    </location>
</feature>
<dbReference type="GO" id="GO:0005886">
    <property type="term" value="C:plasma membrane"/>
    <property type="evidence" value="ECO:0007669"/>
    <property type="project" value="TreeGrafter"/>
</dbReference>
<feature type="transmembrane region" description="Helical" evidence="7">
    <location>
        <begin position="500"/>
        <end position="521"/>
    </location>
</feature>
<proteinExistence type="predicted"/>
<reference evidence="9 10" key="1">
    <citation type="journal article" date="2021" name="Nat. Commun.">
        <title>Genetic determinants of endophytism in the Arabidopsis root mycobiome.</title>
        <authorList>
            <person name="Mesny F."/>
            <person name="Miyauchi S."/>
            <person name="Thiergart T."/>
            <person name="Pickel B."/>
            <person name="Atanasova L."/>
            <person name="Karlsson M."/>
            <person name="Huettel B."/>
            <person name="Barry K.W."/>
            <person name="Haridas S."/>
            <person name="Chen C."/>
            <person name="Bauer D."/>
            <person name="Andreopoulos W."/>
            <person name="Pangilinan J."/>
            <person name="LaButti K."/>
            <person name="Riley R."/>
            <person name="Lipzen A."/>
            <person name="Clum A."/>
            <person name="Drula E."/>
            <person name="Henrissat B."/>
            <person name="Kohler A."/>
            <person name="Grigoriev I.V."/>
            <person name="Martin F.M."/>
            <person name="Hacquard S."/>
        </authorList>
    </citation>
    <scope>NUCLEOTIDE SEQUENCE [LARGE SCALE GENOMIC DNA]</scope>
    <source>
        <strain evidence="9 10">MPI-CAGE-CH-0241</strain>
    </source>
</reference>
<feature type="transmembrane region" description="Helical" evidence="7">
    <location>
        <begin position="93"/>
        <end position="111"/>
    </location>
</feature>
<dbReference type="Proteomes" id="UP000777438">
    <property type="component" value="Unassembled WGS sequence"/>
</dbReference>
<dbReference type="PROSITE" id="PS50850">
    <property type="entry name" value="MFS"/>
    <property type="match status" value="1"/>
</dbReference>
<keyword evidence="9" id="KW-0418">Kinase</keyword>
<evidence type="ECO:0000313" key="9">
    <source>
        <dbReference type="EMBL" id="KAH6889616.1"/>
    </source>
</evidence>
<feature type="domain" description="Major facilitator superfamily (MFS) profile" evidence="8">
    <location>
        <begin position="47"/>
        <end position="520"/>
    </location>
</feature>
<dbReference type="GO" id="GO:0016301">
    <property type="term" value="F:kinase activity"/>
    <property type="evidence" value="ECO:0007669"/>
    <property type="project" value="UniProtKB-KW"/>
</dbReference>
<evidence type="ECO:0000256" key="2">
    <source>
        <dbReference type="ARBA" id="ARBA00022692"/>
    </source>
</evidence>
<gene>
    <name evidence="9" type="ORF">B0T10DRAFT_486483</name>
</gene>
<accession>A0A9P8W4G1</accession>
<feature type="transmembrane region" description="Helical" evidence="7">
    <location>
        <begin position="116"/>
        <end position="133"/>
    </location>
</feature>
<evidence type="ECO:0000259" key="8">
    <source>
        <dbReference type="PROSITE" id="PS50850"/>
    </source>
</evidence>
<evidence type="ECO:0000313" key="10">
    <source>
        <dbReference type="Proteomes" id="UP000777438"/>
    </source>
</evidence>
<keyword evidence="5" id="KW-0325">Glycoprotein</keyword>
<feature type="transmembrane region" description="Helical" evidence="7">
    <location>
        <begin position="465"/>
        <end position="488"/>
    </location>
</feature>
<dbReference type="InterPro" id="IPR011701">
    <property type="entry name" value="MFS"/>
</dbReference>
<dbReference type="GO" id="GO:0022857">
    <property type="term" value="F:transmembrane transporter activity"/>
    <property type="evidence" value="ECO:0007669"/>
    <property type="project" value="InterPro"/>
</dbReference>
<keyword evidence="2 7" id="KW-0812">Transmembrane</keyword>
<name>A0A9P8W4G1_9HYPO</name>
<feature type="transmembrane region" description="Helical" evidence="7">
    <location>
        <begin position="317"/>
        <end position="346"/>
    </location>
</feature>
<evidence type="ECO:0000256" key="6">
    <source>
        <dbReference type="SAM" id="MobiDB-lite"/>
    </source>
</evidence>
<keyword evidence="9" id="KW-0808">Transferase</keyword>
<dbReference type="InterPro" id="IPR020846">
    <property type="entry name" value="MFS_dom"/>
</dbReference>